<accession>A0A7J7UX83</accession>
<gene>
    <name evidence="2" type="ORF">mRhiFer1_008486</name>
</gene>
<sequence length="153" mass="16537">MNHIKRTRVSLSVGDHSNSSQVGTSSHHAQVTSVKLDEISNFASLQIHLNGVVHLDEGVRVADGASIMGHQVRDSFCAHKDLSHFAQLVLCLLRCNAMNSKATLGVIDQSEVLSCLVDADDIHKTSRVGDISSDLAIDLNEPLHANLLDFISC</sequence>
<evidence type="ECO:0000313" key="2">
    <source>
        <dbReference type="EMBL" id="KAF6317424.1"/>
    </source>
</evidence>
<organism evidence="2 3">
    <name type="scientific">Rhinolophus ferrumequinum</name>
    <name type="common">Greater horseshoe bat</name>
    <dbReference type="NCBI Taxonomy" id="59479"/>
    <lineage>
        <taxon>Eukaryota</taxon>
        <taxon>Metazoa</taxon>
        <taxon>Chordata</taxon>
        <taxon>Craniata</taxon>
        <taxon>Vertebrata</taxon>
        <taxon>Euteleostomi</taxon>
        <taxon>Mammalia</taxon>
        <taxon>Eutheria</taxon>
        <taxon>Laurasiatheria</taxon>
        <taxon>Chiroptera</taxon>
        <taxon>Yinpterochiroptera</taxon>
        <taxon>Rhinolophoidea</taxon>
        <taxon>Rhinolophidae</taxon>
        <taxon>Rhinolophinae</taxon>
        <taxon>Rhinolophus</taxon>
    </lineage>
</organism>
<dbReference type="Proteomes" id="UP000585614">
    <property type="component" value="Unassembled WGS sequence"/>
</dbReference>
<feature type="compositionally biased region" description="Polar residues" evidence="1">
    <location>
        <begin position="15"/>
        <end position="27"/>
    </location>
</feature>
<dbReference type="EMBL" id="JACAGC010000015">
    <property type="protein sequence ID" value="KAF6317424.1"/>
    <property type="molecule type" value="Genomic_DNA"/>
</dbReference>
<evidence type="ECO:0000256" key="1">
    <source>
        <dbReference type="SAM" id="MobiDB-lite"/>
    </source>
</evidence>
<feature type="region of interest" description="Disordered" evidence="1">
    <location>
        <begin position="1"/>
        <end position="27"/>
    </location>
</feature>
<proteinExistence type="predicted"/>
<comment type="caution">
    <text evidence="2">The sequence shown here is derived from an EMBL/GenBank/DDBJ whole genome shotgun (WGS) entry which is preliminary data.</text>
</comment>
<dbReference type="AlphaFoldDB" id="A0A7J7UX83"/>
<name>A0A7J7UX83_RHIFE</name>
<evidence type="ECO:0000313" key="3">
    <source>
        <dbReference type="Proteomes" id="UP000585614"/>
    </source>
</evidence>
<protein>
    <submittedName>
        <fullName evidence="2">Uncharacterized protein</fullName>
    </submittedName>
</protein>
<reference evidence="2 3" key="1">
    <citation type="journal article" date="2020" name="Nature">
        <title>Six reference-quality genomes reveal evolution of bat adaptations.</title>
        <authorList>
            <person name="Jebb D."/>
            <person name="Huang Z."/>
            <person name="Pippel M."/>
            <person name="Hughes G.M."/>
            <person name="Lavrichenko K."/>
            <person name="Devanna P."/>
            <person name="Winkler S."/>
            <person name="Jermiin L.S."/>
            <person name="Skirmuntt E.C."/>
            <person name="Katzourakis A."/>
            <person name="Burkitt-Gray L."/>
            <person name="Ray D.A."/>
            <person name="Sullivan K.A.M."/>
            <person name="Roscito J.G."/>
            <person name="Kirilenko B.M."/>
            <person name="Davalos L.M."/>
            <person name="Corthals A.P."/>
            <person name="Power M.L."/>
            <person name="Jones G."/>
            <person name="Ransome R.D."/>
            <person name="Dechmann D.K.N."/>
            <person name="Locatelli A.G."/>
            <person name="Puechmaille S.J."/>
            <person name="Fedrigo O."/>
            <person name="Jarvis E.D."/>
            <person name="Hiller M."/>
            <person name="Vernes S.C."/>
            <person name="Myers E.W."/>
            <person name="Teeling E.C."/>
        </authorList>
    </citation>
    <scope>NUCLEOTIDE SEQUENCE [LARGE SCALE GENOMIC DNA]</scope>
    <source>
        <strain evidence="2">MRhiFer1</strain>
        <tissue evidence="2">Lung</tissue>
    </source>
</reference>